<evidence type="ECO:0000256" key="1">
    <source>
        <dbReference type="SAM" id="Phobius"/>
    </source>
</evidence>
<dbReference type="PROSITE" id="PS51704">
    <property type="entry name" value="GP_PDE"/>
    <property type="match status" value="1"/>
</dbReference>
<proteinExistence type="predicted"/>
<keyword evidence="4" id="KW-1185">Reference proteome</keyword>
<feature type="domain" description="GP-PDE" evidence="2">
    <location>
        <begin position="271"/>
        <end position="503"/>
    </location>
</feature>
<dbReference type="EMBL" id="BCMG01000004">
    <property type="protein sequence ID" value="GAX01057.1"/>
    <property type="molecule type" value="Genomic_DNA"/>
</dbReference>
<dbReference type="STRING" id="1302250.GCA_001313225_00579"/>
<comment type="caution">
    <text evidence="3">The sequence shown here is derived from an EMBL/GenBank/DDBJ whole genome shotgun (WGS) entry which is preliminary data.</text>
</comment>
<organism evidence="3 4">
    <name type="scientific">Secundilactobacillus silagei JCM 19001</name>
    <dbReference type="NCBI Taxonomy" id="1302250"/>
    <lineage>
        <taxon>Bacteria</taxon>
        <taxon>Bacillati</taxon>
        <taxon>Bacillota</taxon>
        <taxon>Bacilli</taxon>
        <taxon>Lactobacillales</taxon>
        <taxon>Lactobacillaceae</taxon>
        <taxon>Secundilactobacillus</taxon>
    </lineage>
</organism>
<evidence type="ECO:0000259" key="2">
    <source>
        <dbReference type="PROSITE" id="PS51704"/>
    </source>
</evidence>
<keyword evidence="1" id="KW-0812">Transmembrane</keyword>
<dbReference type="GO" id="GO:0006629">
    <property type="term" value="P:lipid metabolic process"/>
    <property type="evidence" value="ECO:0007669"/>
    <property type="project" value="InterPro"/>
</dbReference>
<dbReference type="InterPro" id="IPR017946">
    <property type="entry name" value="PLC-like_Pdiesterase_TIM-brl"/>
</dbReference>
<gene>
    <name evidence="3" type="ORF">IWT126_01082</name>
</gene>
<evidence type="ECO:0000313" key="4">
    <source>
        <dbReference type="Proteomes" id="UP000198402"/>
    </source>
</evidence>
<dbReference type="GO" id="GO:0008081">
    <property type="term" value="F:phosphoric diester hydrolase activity"/>
    <property type="evidence" value="ECO:0007669"/>
    <property type="project" value="InterPro"/>
</dbReference>
<dbReference type="InterPro" id="IPR030395">
    <property type="entry name" value="GP_PDE_dom"/>
</dbReference>
<dbReference type="PANTHER" id="PTHR46211">
    <property type="entry name" value="GLYCEROPHOSPHORYL DIESTER PHOSPHODIESTERASE"/>
    <property type="match status" value="1"/>
</dbReference>
<evidence type="ECO:0000313" key="3">
    <source>
        <dbReference type="EMBL" id="GAX01057.1"/>
    </source>
</evidence>
<feature type="transmembrane region" description="Helical" evidence="1">
    <location>
        <begin position="65"/>
        <end position="86"/>
    </location>
</feature>
<feature type="transmembrane region" description="Helical" evidence="1">
    <location>
        <begin position="20"/>
        <end position="44"/>
    </location>
</feature>
<dbReference type="Gene3D" id="3.20.20.190">
    <property type="entry name" value="Phosphatidylinositol (PI) phosphodiesterase"/>
    <property type="match status" value="1"/>
</dbReference>
<feature type="transmembrane region" description="Helical" evidence="1">
    <location>
        <begin position="241"/>
        <end position="262"/>
    </location>
</feature>
<keyword evidence="1" id="KW-1133">Transmembrane helix</keyword>
<keyword evidence="1" id="KW-0472">Membrane</keyword>
<dbReference type="Proteomes" id="UP000198402">
    <property type="component" value="Unassembled WGS sequence"/>
</dbReference>
<dbReference type="PANTHER" id="PTHR46211:SF8">
    <property type="entry name" value="PHOSPHODIESTERASE"/>
    <property type="match status" value="1"/>
</dbReference>
<name>A0A1Z5IH10_9LACO</name>
<protein>
    <submittedName>
        <fullName evidence="3">Glycerophosphodiester phosphodiesterase</fullName>
    </submittedName>
</protein>
<dbReference type="AlphaFoldDB" id="A0A1Z5IH10"/>
<feature type="transmembrane region" description="Helical" evidence="1">
    <location>
        <begin position="155"/>
        <end position="177"/>
    </location>
</feature>
<feature type="transmembrane region" description="Helical" evidence="1">
    <location>
        <begin position="197"/>
        <end position="220"/>
    </location>
</feature>
<dbReference type="Pfam" id="PF03009">
    <property type="entry name" value="GDPD"/>
    <property type="match status" value="1"/>
</dbReference>
<dbReference type="SUPFAM" id="SSF51695">
    <property type="entry name" value="PLC-like phosphodiesterases"/>
    <property type="match status" value="1"/>
</dbReference>
<feature type="transmembrane region" description="Helical" evidence="1">
    <location>
        <begin position="115"/>
        <end position="135"/>
    </location>
</feature>
<accession>A0A1Z5IH10</accession>
<reference evidence="3 4" key="1">
    <citation type="submission" date="2015-11" db="EMBL/GenBank/DDBJ databases">
        <title>Draft genome sequences of new species of the genus Lactobacillus isolated from orchardgrass silage.</title>
        <authorList>
            <person name="Tohno M."/>
            <person name="Tanizawa Y."/>
            <person name="Arita M."/>
        </authorList>
    </citation>
    <scope>NUCLEOTIDE SEQUENCE [LARGE SCALE GENOMIC DNA]</scope>
    <source>
        <strain evidence="3 4">IWT126</strain>
    </source>
</reference>
<sequence length="523" mass="59134">MLMADLITLHIMMLNPGLVLIKVILILGFILGLVFELNLILTAFTTNKSILNQSDLLILTTWRRLSKHWLALTGLVLLLVILWLPFGDAGFAGPVLNLIQLPIQWVDLAVLQRRIVVVVLAIIYCGILYGFLRLLGRLRVTVKPELVPINGWHRLVWFVRPLVTFWLPLMIIDHLLVRVLHAFSSQLSTGMSNFVSLVFLVVLVSLSLLILSAFLIAMIWESLEQPDFRPEFDENYDQLHSMAWFPTGLVFVLVILFGFQAFHFGAAISPSVTIAHRGVIGNNGVPNSVAALRQTTKHRPNFVEIDVQETRDRHFVVSHGQDVALKTSNGTKKVDIQKMDFKKLARHRVDAGGKTTKLVKLSSYLNVAKQKRQRLIVELKVTPQDSPDVAKLFAAQYGDRLIAEHNFVHTMSYQAVLQLKHLKPNLIVGYIVPLNMMSIKNLPADFYSLQAIGLNTTMVRQAHSIGAPVFVWTPDRTRDMQMMRALGTDGQITNQLTRLQRVNRQPAKDFNWAIVENVVNQFC</sequence>